<sequence length="686" mass="75187">MNDDLTAEQAAQRLLTLLDTLGVQNTGSNNTGKAKTGKRQPDASSISWAFHESADKTGFLRWLADNVTAAKNGLTDDELELMEYLERTNYHNPDPNHQQPQQQQHQLLLNEAVRIGASQFSTDSIAQSSAPAFEMRMRKDKVQKNVARLEKHAEILRGQNAVLTSRADSMAHELADLRAEEEALTRATTSTDSELARLLTMHSGQLDEASLAAKALMAQLKVDAPKNSKGHTRFHYQCLEAIDQLGAAMQGNFKVVGEQVALHLRRTNELPSPWKEFRPFAANSVPELLHLATAEHARVGASALHLAKAKLKLKVECELVRAIGEEVDRAQSQNNRSNLLHRCQQLTASETSDFDIDQIIDERAQELAQNAQADTFSAAVPANHRRALDLLNESHNALAQSQSDQLSKKLESIAQGLDSQHHSVEHILGALVNERDMLDGWSELWSTVSASIDRDNADNEKQKTDLERVGAVEPSGRQVIHPDDYLALSLKRLLSMSSRANQAVLMLSQSAAGLASARRVASVSELLRPMLTSSADSSGCGLDADVDDDGDVEMRQNQLRVQNRESWLSDGAAFTSWDALLADAKTSLVLGRNARDVVGTEVKTAEALERKMDCSLADMVAALHGGECYSGTEAVDILPTEQRNILGELKLQAGTQRKRVTKATMLAEEPGKAAASDYAALFCQFY</sequence>
<gene>
    <name evidence="1" type="ORF">LPJ66_000287</name>
</gene>
<keyword evidence="2" id="KW-1185">Reference proteome</keyword>
<proteinExistence type="predicted"/>
<reference evidence="1" key="1">
    <citation type="submission" date="2022-07" db="EMBL/GenBank/DDBJ databases">
        <title>Phylogenomic reconstructions and comparative analyses of Kickxellomycotina fungi.</title>
        <authorList>
            <person name="Reynolds N.K."/>
            <person name="Stajich J.E."/>
            <person name="Barry K."/>
            <person name="Grigoriev I.V."/>
            <person name="Crous P."/>
            <person name="Smith M.E."/>
        </authorList>
    </citation>
    <scope>NUCLEOTIDE SEQUENCE</scope>
    <source>
        <strain evidence="1">Benny 63K</strain>
    </source>
</reference>
<organism evidence="1 2">
    <name type="scientific">Kickxella alabastrina</name>
    <dbReference type="NCBI Taxonomy" id="61397"/>
    <lineage>
        <taxon>Eukaryota</taxon>
        <taxon>Fungi</taxon>
        <taxon>Fungi incertae sedis</taxon>
        <taxon>Zoopagomycota</taxon>
        <taxon>Kickxellomycotina</taxon>
        <taxon>Kickxellomycetes</taxon>
        <taxon>Kickxellales</taxon>
        <taxon>Kickxellaceae</taxon>
        <taxon>Kickxella</taxon>
    </lineage>
</organism>
<name>A0ACC1IWN6_9FUNG</name>
<evidence type="ECO:0000313" key="1">
    <source>
        <dbReference type="EMBL" id="KAJ1902112.1"/>
    </source>
</evidence>
<dbReference type="Proteomes" id="UP001150581">
    <property type="component" value="Unassembled WGS sequence"/>
</dbReference>
<dbReference type="EMBL" id="JANBPG010000006">
    <property type="protein sequence ID" value="KAJ1902112.1"/>
    <property type="molecule type" value="Genomic_DNA"/>
</dbReference>
<protein>
    <submittedName>
        <fullName evidence="1">Uncharacterized protein</fullName>
    </submittedName>
</protein>
<accession>A0ACC1IWN6</accession>
<comment type="caution">
    <text evidence="1">The sequence shown here is derived from an EMBL/GenBank/DDBJ whole genome shotgun (WGS) entry which is preliminary data.</text>
</comment>
<evidence type="ECO:0000313" key="2">
    <source>
        <dbReference type="Proteomes" id="UP001150581"/>
    </source>
</evidence>